<reference evidence="8" key="1">
    <citation type="submission" date="2020-09" db="EMBL/GenBank/DDBJ databases">
        <authorList>
            <person name="Palma L."/>
            <person name="Caballero P."/>
            <person name="Berry C."/>
            <person name="Del Valle E."/>
        </authorList>
    </citation>
    <scope>NUCLEOTIDE SEQUENCE</scope>
    <source>
        <strain evidence="8">M</strain>
    </source>
</reference>
<feature type="transmembrane region" description="Helical" evidence="7">
    <location>
        <begin position="62"/>
        <end position="82"/>
    </location>
</feature>
<keyword evidence="8" id="KW-0282">Flagellum</keyword>
<comment type="similarity">
    <text evidence="6 7">Belongs to the FliO/MopB family.</text>
</comment>
<dbReference type="GO" id="GO:0009425">
    <property type="term" value="C:bacterial-type flagellum basal body"/>
    <property type="evidence" value="ECO:0007669"/>
    <property type="project" value="UniProtKB-SubCell"/>
</dbReference>
<reference evidence="8" key="2">
    <citation type="journal article" date="2024" name="Toxins">
        <title>Genome Sequence Analysis of Native Xenorhabdus Strains Isolated from Entomopathogenic Nematodes in Argentina.</title>
        <authorList>
            <person name="Palma L."/>
            <person name="Frizzo L."/>
            <person name="Kaiser S."/>
            <person name="Berry C."/>
            <person name="Caballero P."/>
            <person name="Bode H.B."/>
            <person name="Del Valle E.E."/>
        </authorList>
    </citation>
    <scope>NUCLEOTIDE SEQUENCE</scope>
    <source>
        <strain evidence="8">M</strain>
    </source>
</reference>
<keyword evidence="8" id="KW-0969">Cilium</keyword>
<comment type="caution">
    <text evidence="8">The sequence shown here is derived from an EMBL/GenBank/DDBJ whole genome shotgun (WGS) entry which is preliminary data.</text>
</comment>
<evidence type="ECO:0000256" key="1">
    <source>
        <dbReference type="ARBA" id="ARBA00022475"/>
    </source>
</evidence>
<dbReference type="InterPro" id="IPR052205">
    <property type="entry name" value="FliO/MopB"/>
</dbReference>
<sequence>MMANQPSLHVSAQRGTASDAVPVSTIVSTVNSTVTSATNSTNSTFNRTETGSTALLPASQTLMQVSTALGGILLLIFFITWLGRRLGLAPAKNKNHRLLNIKASCSLGPKERVVVVEIEDNWLVLGVTAQQINMLHQMPAPLESAEKDTALKSVSFGQMFKNTLQRKSKKDKDDNEK</sequence>
<accession>A0AAW3YTW3</accession>
<name>A0AAW3YTW3_9GAMM</name>
<dbReference type="NCBIfam" id="TIGR03500">
    <property type="entry name" value="FliO_TIGR"/>
    <property type="match status" value="1"/>
</dbReference>
<keyword evidence="2 7" id="KW-0812">Transmembrane</keyword>
<evidence type="ECO:0000256" key="7">
    <source>
        <dbReference type="RuleBase" id="RU362064"/>
    </source>
</evidence>
<dbReference type="EMBL" id="JACXBF010000117">
    <property type="protein sequence ID" value="MBD2799743.1"/>
    <property type="molecule type" value="Genomic_DNA"/>
</dbReference>
<dbReference type="Proteomes" id="UP001193920">
    <property type="component" value="Unassembled WGS sequence"/>
</dbReference>
<protein>
    <recommendedName>
        <fullName evidence="7">Flagellar protein</fullName>
    </recommendedName>
</protein>
<keyword evidence="3 7" id="KW-1133">Transmembrane helix</keyword>
<evidence type="ECO:0000256" key="6">
    <source>
        <dbReference type="ARBA" id="ARBA00037937"/>
    </source>
</evidence>
<proteinExistence type="inferred from homology"/>
<dbReference type="Pfam" id="PF04347">
    <property type="entry name" value="FliO"/>
    <property type="match status" value="1"/>
</dbReference>
<evidence type="ECO:0000256" key="4">
    <source>
        <dbReference type="ARBA" id="ARBA00023136"/>
    </source>
</evidence>
<evidence type="ECO:0000256" key="5">
    <source>
        <dbReference type="ARBA" id="ARBA00023143"/>
    </source>
</evidence>
<dbReference type="PANTHER" id="PTHR38766">
    <property type="entry name" value="FLAGELLAR PROTEIN FLIO"/>
    <property type="match status" value="1"/>
</dbReference>
<gene>
    <name evidence="8" type="primary">fliO</name>
    <name evidence="8" type="ORF">ID854_04540</name>
</gene>
<dbReference type="RefSeq" id="WP_099138220.1">
    <property type="nucleotide sequence ID" value="NZ_CAWNPE010000001.1"/>
</dbReference>
<evidence type="ECO:0000256" key="2">
    <source>
        <dbReference type="ARBA" id="ARBA00022692"/>
    </source>
</evidence>
<organism evidence="8">
    <name type="scientific">Xenorhabdus szentirmaii</name>
    <dbReference type="NCBI Taxonomy" id="290112"/>
    <lineage>
        <taxon>Bacteria</taxon>
        <taxon>Pseudomonadati</taxon>
        <taxon>Pseudomonadota</taxon>
        <taxon>Gammaproteobacteria</taxon>
        <taxon>Enterobacterales</taxon>
        <taxon>Morganellaceae</taxon>
        <taxon>Xenorhabdus</taxon>
    </lineage>
</organism>
<evidence type="ECO:0000256" key="3">
    <source>
        <dbReference type="ARBA" id="ARBA00022989"/>
    </source>
</evidence>
<evidence type="ECO:0000313" key="8">
    <source>
        <dbReference type="EMBL" id="MBD2799743.1"/>
    </source>
</evidence>
<keyword evidence="8" id="KW-0966">Cell projection</keyword>
<dbReference type="InterPro" id="IPR022781">
    <property type="entry name" value="Flagellar_biosynth_FliO"/>
</dbReference>
<dbReference type="AlphaFoldDB" id="A0AAW3YTW3"/>
<dbReference type="GO" id="GO:0044781">
    <property type="term" value="P:bacterial-type flagellum organization"/>
    <property type="evidence" value="ECO:0007669"/>
    <property type="project" value="UniProtKB-UniRule"/>
</dbReference>
<dbReference type="GeneID" id="97124225"/>
<keyword evidence="5 7" id="KW-0975">Bacterial flagellum</keyword>
<dbReference type="PANTHER" id="PTHR38766:SF1">
    <property type="entry name" value="FLAGELLAR PROTEIN FLIO"/>
    <property type="match status" value="1"/>
</dbReference>
<comment type="subcellular location">
    <subcellularLocation>
        <location evidence="7">Cell membrane</location>
    </subcellularLocation>
    <subcellularLocation>
        <location evidence="7">Bacterial flagellum basal body</location>
    </subcellularLocation>
</comment>
<dbReference type="GO" id="GO:0005886">
    <property type="term" value="C:plasma membrane"/>
    <property type="evidence" value="ECO:0007669"/>
    <property type="project" value="UniProtKB-SubCell"/>
</dbReference>
<keyword evidence="4 7" id="KW-0472">Membrane</keyword>
<keyword evidence="1 7" id="KW-1003">Cell membrane</keyword>